<dbReference type="Gene3D" id="2.60.40.10">
    <property type="entry name" value="Immunoglobulins"/>
    <property type="match status" value="1"/>
</dbReference>
<feature type="domain" description="GH18" evidence="8">
    <location>
        <begin position="263"/>
        <end position="593"/>
    </location>
</feature>
<dbReference type="InterPro" id="IPR050542">
    <property type="entry name" value="Glycosyl_Hydrlase18_Chitinase"/>
</dbReference>
<dbReference type="PROSITE" id="PS51910">
    <property type="entry name" value="GH18_2"/>
    <property type="match status" value="1"/>
</dbReference>
<proteinExistence type="inferred from homology"/>
<dbReference type="PROSITE" id="PS01095">
    <property type="entry name" value="GH18_1"/>
    <property type="match status" value="1"/>
</dbReference>
<dbReference type="EMBL" id="WQLB01000067">
    <property type="protein sequence ID" value="MVN89455.1"/>
    <property type="molecule type" value="Genomic_DNA"/>
</dbReference>
<evidence type="ECO:0000256" key="4">
    <source>
        <dbReference type="ARBA" id="ARBA00023295"/>
    </source>
</evidence>
<dbReference type="Pfam" id="PF00553">
    <property type="entry name" value="CBM_2"/>
    <property type="match status" value="1"/>
</dbReference>
<dbReference type="Pfam" id="PF00704">
    <property type="entry name" value="Glyco_hydro_18"/>
    <property type="match status" value="1"/>
</dbReference>
<dbReference type="InterPro" id="IPR001223">
    <property type="entry name" value="Glyco_hydro18_cat"/>
</dbReference>
<name>A0A7C9I2K9_9DEIO</name>
<accession>A0A7C9I2K9</accession>
<dbReference type="GO" id="GO:0008061">
    <property type="term" value="F:chitin binding"/>
    <property type="evidence" value="ECO:0007669"/>
    <property type="project" value="InterPro"/>
</dbReference>
<dbReference type="InterPro" id="IPR017853">
    <property type="entry name" value="GH"/>
</dbReference>
<evidence type="ECO:0000256" key="6">
    <source>
        <dbReference type="SAM" id="SignalP"/>
    </source>
</evidence>
<dbReference type="SMART" id="SM00637">
    <property type="entry name" value="CBD_II"/>
    <property type="match status" value="1"/>
</dbReference>
<dbReference type="Pfam" id="PF17957">
    <property type="entry name" value="Big_7"/>
    <property type="match status" value="1"/>
</dbReference>
<dbReference type="InterPro" id="IPR001919">
    <property type="entry name" value="CBD2"/>
</dbReference>
<dbReference type="SUPFAM" id="SSF51445">
    <property type="entry name" value="(Trans)glycosidases"/>
    <property type="match status" value="1"/>
</dbReference>
<evidence type="ECO:0000256" key="3">
    <source>
        <dbReference type="ARBA" id="ARBA00022801"/>
    </source>
</evidence>
<evidence type="ECO:0000259" key="7">
    <source>
        <dbReference type="PROSITE" id="PS51173"/>
    </source>
</evidence>
<reference evidence="9 10" key="1">
    <citation type="submission" date="2019-12" db="EMBL/GenBank/DDBJ databases">
        <title>Deinococcus sp. HMF7620 Genome sequencing and assembly.</title>
        <authorList>
            <person name="Kang H."/>
            <person name="Kim H."/>
            <person name="Joh K."/>
        </authorList>
    </citation>
    <scope>NUCLEOTIDE SEQUENCE [LARGE SCALE GENOMIC DNA]</scope>
    <source>
        <strain evidence="9 10">HMF7620</strain>
    </source>
</reference>
<dbReference type="RefSeq" id="WP_157461714.1">
    <property type="nucleotide sequence ID" value="NZ_WQLB01000067.1"/>
</dbReference>
<dbReference type="EC" id="3.2.1.14" evidence="2"/>
<feature type="chain" id="PRO_5028937464" description="chitinase" evidence="6">
    <location>
        <begin position="27"/>
        <end position="593"/>
    </location>
</feature>
<dbReference type="SMART" id="SM00636">
    <property type="entry name" value="Glyco_18"/>
    <property type="match status" value="1"/>
</dbReference>
<keyword evidence="10" id="KW-1185">Reference proteome</keyword>
<comment type="similarity">
    <text evidence="1">Belongs to the glycosyl hydrolase 18 family. Chitinase class II subfamily.</text>
</comment>
<keyword evidence="4 5" id="KW-0326">Glycosidase</keyword>
<dbReference type="InterPro" id="IPR008965">
    <property type="entry name" value="CBM2/CBM3_carb-bd_dom_sf"/>
</dbReference>
<dbReference type="Proteomes" id="UP000483286">
    <property type="component" value="Unassembled WGS sequence"/>
</dbReference>
<evidence type="ECO:0000256" key="5">
    <source>
        <dbReference type="RuleBase" id="RU000489"/>
    </source>
</evidence>
<dbReference type="InterPro" id="IPR012291">
    <property type="entry name" value="CBM2_carb-bd_dom_sf"/>
</dbReference>
<evidence type="ECO:0000256" key="1">
    <source>
        <dbReference type="ARBA" id="ARBA00009121"/>
    </source>
</evidence>
<dbReference type="GO" id="GO:0008843">
    <property type="term" value="F:endochitinase activity"/>
    <property type="evidence" value="ECO:0007669"/>
    <property type="project" value="UniProtKB-EC"/>
</dbReference>
<sequence>MSVIHCRAALALVSVTLLLGSCGTQAPVAHQATLQAQATGPTATFDSTGTWDTGFTGRITLTNPGPSAITSWTLKFKFNGNAAAGSSAWGAGGSITKDSSGLYTITPNAWGGATIPAGGSVTVGYDGSGQLTGVNTCTLNGASCAGTTTPPPGGDTTAPTVSLSASPGTVTSAGTVTLTATASDNVGVTKVEFYQGTRLLSTDTTAPFTASEAVTSANNGSRSYSAKAFDAAGNTNTATATVTVNISTTPPPPPPPTGTLPKHALFGYWHNFDNGSGYIRMKDVNPAWDVINLSFAENKPGGAEGEVAFVLCPPQSCGASAESEADFIAGIRAQQSKGKKVLISLGGANAHIQLNTAAARDNFVRTMGDIIARYGLNGLDIDLEGGSLALNPGDTDLNNPTTPAVLNLIGAVQSLKARFGSGFLLTMAPETAYVQGGLSSYGGIWGAYLPLIHKLRGDLTTLHVQHYNTGSLVGTDGRTYTPGTPDFHVAMTDMLLTGFNLGGNPNKRFPGLRADQVAIGLPSGTRSAGSGYTTPADVQRAVTCLTSGGNCGSYRPGTTYPALRGLMTWSINWDRADGLNFSGAHRPFLNTLP</sequence>
<protein>
    <recommendedName>
        <fullName evidence="2">chitinase</fullName>
        <ecNumber evidence="2">3.2.1.14</ecNumber>
    </recommendedName>
</protein>
<dbReference type="InterPro" id="IPR011583">
    <property type="entry name" value="Chitinase_II/V-like_cat"/>
</dbReference>
<dbReference type="PROSITE" id="PS51257">
    <property type="entry name" value="PROKAR_LIPOPROTEIN"/>
    <property type="match status" value="1"/>
</dbReference>
<evidence type="ECO:0000313" key="10">
    <source>
        <dbReference type="Proteomes" id="UP000483286"/>
    </source>
</evidence>
<dbReference type="GO" id="GO:0005975">
    <property type="term" value="P:carbohydrate metabolic process"/>
    <property type="evidence" value="ECO:0007669"/>
    <property type="project" value="InterPro"/>
</dbReference>
<dbReference type="InterPro" id="IPR001579">
    <property type="entry name" value="Glyco_hydro_18_chit_AS"/>
</dbReference>
<dbReference type="GO" id="GO:0030247">
    <property type="term" value="F:polysaccharide binding"/>
    <property type="evidence" value="ECO:0007669"/>
    <property type="project" value="UniProtKB-UniRule"/>
</dbReference>
<dbReference type="CDD" id="cd02871">
    <property type="entry name" value="GH18_chitinase_D-like"/>
    <property type="match status" value="1"/>
</dbReference>
<dbReference type="AlphaFoldDB" id="A0A7C9I2K9"/>
<dbReference type="PANTHER" id="PTHR45708:SF49">
    <property type="entry name" value="ENDOCHITINASE"/>
    <property type="match status" value="1"/>
</dbReference>
<evidence type="ECO:0000259" key="8">
    <source>
        <dbReference type="PROSITE" id="PS51910"/>
    </source>
</evidence>
<feature type="domain" description="CBM2" evidence="7">
    <location>
        <begin position="34"/>
        <end position="147"/>
    </location>
</feature>
<evidence type="ECO:0000313" key="9">
    <source>
        <dbReference type="EMBL" id="MVN89455.1"/>
    </source>
</evidence>
<gene>
    <name evidence="9" type="ORF">GO986_22225</name>
</gene>
<dbReference type="InterPro" id="IPR013783">
    <property type="entry name" value="Ig-like_fold"/>
</dbReference>
<dbReference type="Gene3D" id="3.20.20.80">
    <property type="entry name" value="Glycosidases"/>
    <property type="match status" value="1"/>
</dbReference>
<keyword evidence="6" id="KW-0732">Signal</keyword>
<keyword evidence="3 5" id="KW-0378">Hydrolase</keyword>
<evidence type="ECO:0000256" key="2">
    <source>
        <dbReference type="ARBA" id="ARBA00012729"/>
    </source>
</evidence>
<dbReference type="Gene3D" id="2.60.40.290">
    <property type="match status" value="1"/>
</dbReference>
<comment type="caution">
    <text evidence="9">The sequence shown here is derived from an EMBL/GenBank/DDBJ whole genome shotgun (WGS) entry which is preliminary data.</text>
</comment>
<dbReference type="PROSITE" id="PS51173">
    <property type="entry name" value="CBM2"/>
    <property type="match status" value="1"/>
</dbReference>
<dbReference type="PANTHER" id="PTHR45708">
    <property type="entry name" value="ENDOCHITINASE"/>
    <property type="match status" value="1"/>
</dbReference>
<feature type="signal peptide" evidence="6">
    <location>
        <begin position="1"/>
        <end position="26"/>
    </location>
</feature>
<dbReference type="SUPFAM" id="SSF49384">
    <property type="entry name" value="Carbohydrate-binding domain"/>
    <property type="match status" value="1"/>
</dbReference>
<organism evidence="9 10">
    <name type="scientific">Deinococcus arboris</name>
    <dbReference type="NCBI Taxonomy" id="2682977"/>
    <lineage>
        <taxon>Bacteria</taxon>
        <taxon>Thermotogati</taxon>
        <taxon>Deinococcota</taxon>
        <taxon>Deinococci</taxon>
        <taxon>Deinococcales</taxon>
        <taxon>Deinococcaceae</taxon>
        <taxon>Deinococcus</taxon>
    </lineage>
</organism>